<dbReference type="EMBL" id="UAVY01000004">
    <property type="protein sequence ID" value="SQB28349.1"/>
    <property type="molecule type" value="Genomic_DNA"/>
</dbReference>
<accession>A0A2X2XRA4</accession>
<dbReference type="Proteomes" id="UP000251584">
    <property type="component" value="Unassembled WGS sequence"/>
</dbReference>
<protein>
    <submittedName>
        <fullName evidence="1">Uncharacterized protein</fullName>
    </submittedName>
</protein>
<evidence type="ECO:0000313" key="2">
    <source>
        <dbReference type="Proteomes" id="UP000251584"/>
    </source>
</evidence>
<organism evidence="1 2">
    <name type="scientific">Citrobacter koseri</name>
    <name type="common">Citrobacter diversus</name>
    <dbReference type="NCBI Taxonomy" id="545"/>
    <lineage>
        <taxon>Bacteria</taxon>
        <taxon>Pseudomonadati</taxon>
        <taxon>Pseudomonadota</taxon>
        <taxon>Gammaproteobacteria</taxon>
        <taxon>Enterobacterales</taxon>
        <taxon>Enterobacteriaceae</taxon>
        <taxon>Citrobacter</taxon>
    </lineage>
</organism>
<dbReference type="AlphaFoldDB" id="A0A2X2XRA4"/>
<gene>
    <name evidence="1" type="ORF">NCTC10786_02287</name>
</gene>
<reference evidence="1 2" key="1">
    <citation type="submission" date="2018-06" db="EMBL/GenBank/DDBJ databases">
        <authorList>
            <consortium name="Pathogen Informatics"/>
            <person name="Doyle S."/>
        </authorList>
    </citation>
    <scope>NUCLEOTIDE SEQUENCE [LARGE SCALE GENOMIC DNA]</scope>
    <source>
        <strain evidence="1 2">NCTC10786</strain>
    </source>
</reference>
<sequence length="40" mass="4907">MGHQMHTQQKVGWGGYLGLFYYHYPFFRHVREKYRMVASV</sequence>
<evidence type="ECO:0000313" key="1">
    <source>
        <dbReference type="EMBL" id="SQB28349.1"/>
    </source>
</evidence>
<name>A0A2X2XRA4_CITKO</name>
<proteinExistence type="predicted"/>